<dbReference type="GO" id="GO:0043709">
    <property type="term" value="P:cell adhesion involved in single-species biofilm formation"/>
    <property type="evidence" value="ECO:0007669"/>
    <property type="project" value="TreeGrafter"/>
</dbReference>
<evidence type="ECO:0000313" key="4">
    <source>
        <dbReference type="Proteomes" id="UP000008044"/>
    </source>
</evidence>
<evidence type="ECO:0000259" key="2">
    <source>
        <dbReference type="Pfam" id="PF00419"/>
    </source>
</evidence>
<dbReference type="InterPro" id="IPR036937">
    <property type="entry name" value="Adhesion_dom_fimbrial_sf"/>
</dbReference>
<accession>A0A0H3I4P7</accession>
<proteinExistence type="predicted"/>
<dbReference type="HOGENOM" id="CLU_114111_2_1_6"/>
<dbReference type="PANTHER" id="PTHR33420:SF34">
    <property type="entry name" value="MINOR FIMBRIAL SUBUNIT"/>
    <property type="match status" value="1"/>
</dbReference>
<dbReference type="InterPro" id="IPR000259">
    <property type="entry name" value="Adhesion_dom_fimbrial"/>
</dbReference>
<feature type="signal peptide" evidence="1">
    <location>
        <begin position="1"/>
        <end position="27"/>
    </location>
</feature>
<dbReference type="KEGG" id="pec:W5S_1576"/>
<evidence type="ECO:0000256" key="1">
    <source>
        <dbReference type="SAM" id="SignalP"/>
    </source>
</evidence>
<dbReference type="InterPro" id="IPR008966">
    <property type="entry name" value="Adhesion_dom_sf"/>
</dbReference>
<sequence length="165" mass="17496">MGKVPMGLKLFFLLLGGMSVMPQIALAAAVTNVTVKVSVVAPSCTINDGKPIEVNFGDVVTTRIDGSHYRKPVDYTLSCPGGGSNALKLQVQGTAAAFDNRVLQTTIPELGIGLQHDSDSIPVNSWVDFTYPDRPKLWAVPVSQSGVTLTPGEFSASALMKVSYQ</sequence>
<dbReference type="PRINTS" id="PR01613">
    <property type="entry name" value="FIMBRIALPAPF"/>
</dbReference>
<dbReference type="SUPFAM" id="SSF49401">
    <property type="entry name" value="Bacterial adhesins"/>
    <property type="match status" value="1"/>
</dbReference>
<dbReference type="Gene3D" id="2.60.40.1090">
    <property type="entry name" value="Fimbrial-type adhesion domain"/>
    <property type="match status" value="1"/>
</dbReference>
<reference evidence="3 4" key="1">
    <citation type="journal article" date="2012" name="J. Bacteriol.">
        <title>Genome sequence of Pectobacterium sp. strain SCC3193.</title>
        <authorList>
            <person name="Koskinen J.P."/>
            <person name="Laine P."/>
            <person name="Niemi O."/>
            <person name="Nykyri J."/>
            <person name="Harjunpaa H."/>
            <person name="Auvinen P."/>
            <person name="Paulin L."/>
            <person name="Pirhonen M."/>
            <person name="Palva T."/>
            <person name="Holm L."/>
        </authorList>
    </citation>
    <scope>NUCLEOTIDE SEQUENCE [LARGE SCALE GENOMIC DNA]</scope>
    <source>
        <strain evidence="3 4">SCC3193</strain>
    </source>
</reference>
<gene>
    <name evidence="3" type="ordered locus">W5S_1576</name>
</gene>
<protein>
    <submittedName>
        <fullName evidence="3">Minor fimbrial subunit</fullName>
    </submittedName>
</protein>
<name>A0A0H3I4P7_PECPM</name>
<dbReference type="PATRIC" id="fig|1166016.3.peg.1595"/>
<dbReference type="eggNOG" id="COG3539">
    <property type="taxonomic scope" value="Bacteria"/>
</dbReference>
<feature type="chain" id="PRO_5002611884" evidence="1">
    <location>
        <begin position="28"/>
        <end position="165"/>
    </location>
</feature>
<feature type="domain" description="Fimbrial-type adhesion" evidence="2">
    <location>
        <begin position="35"/>
        <end position="165"/>
    </location>
</feature>
<organism evidence="3 4">
    <name type="scientific">Pectobacterium parmentieri</name>
    <dbReference type="NCBI Taxonomy" id="1905730"/>
    <lineage>
        <taxon>Bacteria</taxon>
        <taxon>Pseudomonadati</taxon>
        <taxon>Pseudomonadota</taxon>
        <taxon>Gammaproteobacteria</taxon>
        <taxon>Enterobacterales</taxon>
        <taxon>Pectobacteriaceae</taxon>
        <taxon>Pectobacterium</taxon>
    </lineage>
</organism>
<dbReference type="GO" id="GO:0009289">
    <property type="term" value="C:pilus"/>
    <property type="evidence" value="ECO:0007669"/>
    <property type="project" value="InterPro"/>
</dbReference>
<dbReference type="PANTHER" id="PTHR33420">
    <property type="entry name" value="FIMBRIAL SUBUNIT ELFA-RELATED"/>
    <property type="match status" value="1"/>
</dbReference>
<keyword evidence="1" id="KW-0732">Signal</keyword>
<dbReference type="EMBL" id="CP003415">
    <property type="protein sequence ID" value="AFI89668.1"/>
    <property type="molecule type" value="Genomic_DNA"/>
</dbReference>
<evidence type="ECO:0000313" key="3">
    <source>
        <dbReference type="EMBL" id="AFI89668.1"/>
    </source>
</evidence>
<dbReference type="InterPro" id="IPR050263">
    <property type="entry name" value="Bact_Fimbrial_Adh_Pro"/>
</dbReference>
<dbReference type="STRING" id="1905730.W5S_1576"/>
<dbReference type="Proteomes" id="UP000008044">
    <property type="component" value="Chromosome"/>
</dbReference>
<dbReference type="Pfam" id="PF00419">
    <property type="entry name" value="Fimbrial"/>
    <property type="match status" value="1"/>
</dbReference>
<dbReference type="InterPro" id="IPR005430">
    <property type="entry name" value="P_pili_tip_PapF"/>
</dbReference>
<dbReference type="AlphaFoldDB" id="A0A0H3I4P7"/>